<reference evidence="2" key="1">
    <citation type="submission" date="2020-03" db="EMBL/GenBank/DDBJ databases">
        <title>Whole-genome sequence of the purple nonsulfur bacterium Rhodocyclus tenuis DSM112.</title>
        <authorList>
            <person name="Kyndt J.A."/>
            <person name="Meyer T.E."/>
        </authorList>
    </citation>
    <scope>NUCLEOTIDE SEQUENCE [LARGE SCALE GENOMIC DNA]</scope>
    <source>
        <strain evidence="2">DSM 112</strain>
    </source>
</reference>
<gene>
    <name evidence="1" type="ORF">HCX48_03405</name>
</gene>
<sequence>MQAPMILPWIAHRAGIGEALALKLWRRAVGEAEQMSVGSDRAEYYRLAVERFIDLADSEADSSLARRVGSAHAAPRTPSLAWVWRHQTRMSYLGLVAAKSACTLWQQQWAACIPTCIPASRAAEKRAA</sequence>
<name>A0ABX0WEY1_9RHOO</name>
<comment type="caution">
    <text evidence="1">The sequence shown here is derived from an EMBL/GenBank/DDBJ whole genome shotgun (WGS) entry which is preliminary data.</text>
</comment>
<dbReference type="EMBL" id="JAATWB010000001">
    <property type="protein sequence ID" value="NJA88270.1"/>
    <property type="molecule type" value="Genomic_DNA"/>
</dbReference>
<accession>A0ABX0WEY1</accession>
<evidence type="ECO:0000313" key="1">
    <source>
        <dbReference type="EMBL" id="NJA88270.1"/>
    </source>
</evidence>
<organism evidence="1 2">
    <name type="scientific">Rhodocyclus gracilis</name>
    <dbReference type="NCBI Taxonomy" id="2929842"/>
    <lineage>
        <taxon>Bacteria</taxon>
        <taxon>Pseudomonadati</taxon>
        <taxon>Pseudomonadota</taxon>
        <taxon>Betaproteobacteria</taxon>
        <taxon>Rhodocyclales</taxon>
        <taxon>Rhodocyclaceae</taxon>
        <taxon>Rhodocyclus</taxon>
    </lineage>
</organism>
<proteinExistence type="predicted"/>
<dbReference type="RefSeq" id="WP_167680836.1">
    <property type="nucleotide sequence ID" value="NZ_JAATWB010000001.1"/>
</dbReference>
<keyword evidence="2" id="KW-1185">Reference proteome</keyword>
<protein>
    <submittedName>
        <fullName evidence="1">Uncharacterized protein</fullName>
    </submittedName>
</protein>
<dbReference type="Proteomes" id="UP000720344">
    <property type="component" value="Unassembled WGS sequence"/>
</dbReference>
<evidence type="ECO:0000313" key="2">
    <source>
        <dbReference type="Proteomes" id="UP000720344"/>
    </source>
</evidence>